<dbReference type="SUPFAM" id="SSF51430">
    <property type="entry name" value="NAD(P)-linked oxidoreductase"/>
    <property type="match status" value="1"/>
</dbReference>
<keyword evidence="3" id="KW-1185">Reference proteome</keyword>
<dbReference type="PATRIC" id="fig|568816.4.peg.1406"/>
<evidence type="ECO:0000313" key="3">
    <source>
        <dbReference type="Proteomes" id="UP000007093"/>
    </source>
</evidence>
<gene>
    <name evidence="2" type="ordered locus">Acin_1448</name>
</gene>
<reference evidence="2 3" key="1">
    <citation type="journal article" date="2011" name="J. Bacteriol.">
        <title>Complete genome sequence of Acidaminococcus intestini RYC-MR95, a Gram-negative bacterium from the phylum Firmicutes.</title>
        <authorList>
            <person name="D'Auria G."/>
            <person name="Galan J.C."/>
            <person name="Rodriguez-Alcayna M."/>
            <person name="Moya A."/>
            <person name="Baquero F."/>
            <person name="Latorre A."/>
        </authorList>
    </citation>
    <scope>NUCLEOTIDE SEQUENCE [LARGE SCALE GENOMIC DNA]</scope>
    <source>
        <strain evidence="2 3">RyC-MR95</strain>
    </source>
</reference>
<dbReference type="EMBL" id="CP003058">
    <property type="protein sequence ID" value="AEQ22669.1"/>
    <property type="molecule type" value="Genomic_DNA"/>
</dbReference>
<dbReference type="InterPro" id="IPR036812">
    <property type="entry name" value="NAD(P)_OxRdtase_dom_sf"/>
</dbReference>
<dbReference type="KEGG" id="ain:Acin_1448"/>
<accession>G4Q2L3</accession>
<organism evidence="2 3">
    <name type="scientific">Acidaminococcus intestini (strain RyC-MR95)</name>
    <dbReference type="NCBI Taxonomy" id="568816"/>
    <lineage>
        <taxon>Bacteria</taxon>
        <taxon>Bacillati</taxon>
        <taxon>Bacillota</taxon>
        <taxon>Negativicutes</taxon>
        <taxon>Acidaminococcales</taxon>
        <taxon>Acidaminococcaceae</taxon>
        <taxon>Acidaminococcus</taxon>
    </lineage>
</organism>
<feature type="compositionally biased region" description="Basic and acidic residues" evidence="1">
    <location>
        <begin position="1"/>
        <end position="13"/>
    </location>
</feature>
<evidence type="ECO:0000313" key="2">
    <source>
        <dbReference type="EMBL" id="AEQ22669.1"/>
    </source>
</evidence>
<name>G4Q2L3_ACIIR</name>
<dbReference type="Gene3D" id="3.20.20.100">
    <property type="entry name" value="NADP-dependent oxidoreductase domain"/>
    <property type="match status" value="1"/>
</dbReference>
<proteinExistence type="predicted"/>
<dbReference type="InParanoid" id="G4Q2L3"/>
<sequence length="86" mass="9649">MKKQTYKDDHDYSGEGLNEMRNPSGMKGTFSMDAIELNHHVQMPLLGMGVFQVTDYGLCKRSILTALNIGYRLIDTAACYEKEGAE</sequence>
<dbReference type="eggNOG" id="COG0656">
    <property type="taxonomic scope" value="Bacteria"/>
</dbReference>
<protein>
    <submittedName>
        <fullName evidence="2">2,5-didehydrogluconate reductase</fullName>
    </submittedName>
</protein>
<dbReference type="AlphaFoldDB" id="G4Q2L3"/>
<dbReference type="HOGENOM" id="CLU_023205_19_3_9"/>
<dbReference type="STRING" id="568816.Acin_1448"/>
<evidence type="ECO:0000256" key="1">
    <source>
        <dbReference type="SAM" id="MobiDB-lite"/>
    </source>
</evidence>
<dbReference type="Proteomes" id="UP000007093">
    <property type="component" value="Chromosome"/>
</dbReference>
<feature type="region of interest" description="Disordered" evidence="1">
    <location>
        <begin position="1"/>
        <end position="24"/>
    </location>
</feature>